<evidence type="ECO:0000313" key="1">
    <source>
        <dbReference type="EMBL" id="QQP35408.1"/>
    </source>
</evidence>
<protein>
    <submittedName>
        <fullName evidence="1">LOC100879143</fullName>
    </submittedName>
</protein>
<accession>A0A7T8JUE2</accession>
<organism evidence="1 2">
    <name type="scientific">Caligus rogercresseyi</name>
    <name type="common">Sea louse</name>
    <dbReference type="NCBI Taxonomy" id="217165"/>
    <lineage>
        <taxon>Eukaryota</taxon>
        <taxon>Metazoa</taxon>
        <taxon>Ecdysozoa</taxon>
        <taxon>Arthropoda</taxon>
        <taxon>Crustacea</taxon>
        <taxon>Multicrustacea</taxon>
        <taxon>Hexanauplia</taxon>
        <taxon>Copepoda</taxon>
        <taxon>Siphonostomatoida</taxon>
        <taxon>Caligidae</taxon>
        <taxon>Caligus</taxon>
    </lineage>
</organism>
<dbReference type="EMBL" id="CP045907">
    <property type="protein sequence ID" value="QQP35408.1"/>
    <property type="molecule type" value="Genomic_DNA"/>
</dbReference>
<reference evidence="2" key="1">
    <citation type="submission" date="2021-01" db="EMBL/GenBank/DDBJ databases">
        <title>Caligus Genome Assembly.</title>
        <authorList>
            <person name="Gallardo-Escarate C."/>
        </authorList>
    </citation>
    <scope>NUCLEOTIDE SEQUENCE [LARGE SCALE GENOMIC DNA]</scope>
</reference>
<evidence type="ECO:0000313" key="2">
    <source>
        <dbReference type="Proteomes" id="UP000595437"/>
    </source>
</evidence>
<gene>
    <name evidence="1" type="ORF">FKW44_023626</name>
</gene>
<dbReference type="Proteomes" id="UP000595437">
    <property type="component" value="Chromosome 18"/>
</dbReference>
<name>A0A7T8JUE2_CALRO</name>
<dbReference type="AlphaFoldDB" id="A0A7T8JUE2"/>
<proteinExistence type="predicted"/>
<keyword evidence="2" id="KW-1185">Reference proteome</keyword>
<sequence>MALTRQKKGLLKAPSSEDISSWPLMAAFYQVFAQWETLYAPLLGDPGETSALKKELSIVEPLNKVWNLIEECLRSLNLFNAALNASSSSYWETSGRSVRIRIESLLKRKSGVETGGSPLDTEGNIYESFNSIWNYVYAYATSYSISAAVPLNNSIPSPNEYELPPFIDLIHHMQEFLVYCSSFRPGGHPSADPLPKLYSTQPESRERMMNGLHQLRNLIAQLEVVCAKF</sequence>